<keyword evidence="4" id="KW-0804">Transcription</keyword>
<dbReference type="Gene3D" id="3.40.190.10">
    <property type="entry name" value="Periplasmic binding protein-like II"/>
    <property type="match status" value="2"/>
</dbReference>
<dbReference type="InterPro" id="IPR005119">
    <property type="entry name" value="LysR_subst-bd"/>
</dbReference>
<dbReference type="Pfam" id="PF03466">
    <property type="entry name" value="LysR_substrate"/>
    <property type="match status" value="1"/>
</dbReference>
<organism evidence="7 8">
    <name type="scientific">Schaedlerella arabinosiphila</name>
    <dbReference type="NCBI Taxonomy" id="2044587"/>
    <lineage>
        <taxon>Bacteria</taxon>
        <taxon>Bacillati</taxon>
        <taxon>Bacillota</taxon>
        <taxon>Clostridia</taxon>
        <taxon>Lachnospirales</taxon>
        <taxon>Lachnospiraceae</taxon>
        <taxon>Schaedlerella</taxon>
    </lineage>
</organism>
<evidence type="ECO:0000313" key="7">
    <source>
        <dbReference type="EMBL" id="RRK32824.1"/>
    </source>
</evidence>
<keyword evidence="8" id="KW-1185">Reference proteome</keyword>
<evidence type="ECO:0000256" key="1">
    <source>
        <dbReference type="ARBA" id="ARBA00009437"/>
    </source>
</evidence>
<dbReference type="InterPro" id="IPR000847">
    <property type="entry name" value="LysR_HTH_N"/>
</dbReference>
<dbReference type="Proteomes" id="UP000274920">
    <property type="component" value="Unassembled WGS sequence"/>
</dbReference>
<evidence type="ECO:0000256" key="3">
    <source>
        <dbReference type="ARBA" id="ARBA00023125"/>
    </source>
</evidence>
<dbReference type="GO" id="GO:0003700">
    <property type="term" value="F:DNA-binding transcription factor activity"/>
    <property type="evidence" value="ECO:0007669"/>
    <property type="project" value="InterPro"/>
</dbReference>
<dbReference type="STRING" id="2044587.C824_01660"/>
<dbReference type="PRINTS" id="PR00039">
    <property type="entry name" value="HTHLYSR"/>
</dbReference>
<dbReference type="EMBL" id="RHJS01000002">
    <property type="protein sequence ID" value="RRK32824.1"/>
    <property type="molecule type" value="Genomic_DNA"/>
</dbReference>
<keyword evidence="2" id="KW-0805">Transcription regulation</keyword>
<reference evidence="7" key="1">
    <citation type="submission" date="2018-10" db="EMBL/GenBank/DDBJ databases">
        <title>Schaedlerella arabinophila gen. nov. sp. nov., isolated from the mouse intestinal tract and comparative analysis with the genome of the closely related altered Schaedler flora strain ASF502.</title>
        <authorList>
            <person name="Miyake S."/>
            <person name="Soh M."/>
            <person name="Seedorf H."/>
        </authorList>
    </citation>
    <scope>NUCLEOTIDE SEQUENCE [LARGE SCALE GENOMIC DNA]</scope>
    <source>
        <strain evidence="7">DSM 106076</strain>
    </source>
</reference>
<evidence type="ECO:0000259" key="5">
    <source>
        <dbReference type="PROSITE" id="PS50931"/>
    </source>
</evidence>
<dbReference type="eggNOG" id="COG0583">
    <property type="taxonomic scope" value="Bacteria"/>
</dbReference>
<dbReference type="PANTHER" id="PTHR30126">
    <property type="entry name" value="HTH-TYPE TRANSCRIPTIONAL REGULATOR"/>
    <property type="match status" value="1"/>
</dbReference>
<dbReference type="Gene3D" id="1.10.10.10">
    <property type="entry name" value="Winged helix-like DNA-binding domain superfamily/Winged helix DNA-binding domain"/>
    <property type="match status" value="1"/>
</dbReference>
<name>N2AJG4_9FIRM</name>
<keyword evidence="3" id="KW-0238">DNA-binding</keyword>
<dbReference type="Proteomes" id="UP000474104">
    <property type="component" value="Unassembled WGS sequence"/>
</dbReference>
<dbReference type="GO" id="GO:0000976">
    <property type="term" value="F:transcription cis-regulatory region binding"/>
    <property type="evidence" value="ECO:0007669"/>
    <property type="project" value="TreeGrafter"/>
</dbReference>
<accession>N2AJG4</accession>
<proteinExistence type="inferred from homology"/>
<evidence type="ECO:0000313" key="8">
    <source>
        <dbReference type="Proteomes" id="UP000274920"/>
    </source>
</evidence>
<comment type="caution">
    <text evidence="7">The sequence shown here is derived from an EMBL/GenBank/DDBJ whole genome shotgun (WGS) entry which is preliminary data.</text>
</comment>
<dbReference type="SUPFAM" id="SSF46785">
    <property type="entry name" value="Winged helix' DNA-binding domain"/>
    <property type="match status" value="1"/>
</dbReference>
<dbReference type="Pfam" id="PF00126">
    <property type="entry name" value="HTH_1"/>
    <property type="match status" value="1"/>
</dbReference>
<protein>
    <submittedName>
        <fullName evidence="7">LysR family transcriptional regulator</fullName>
    </submittedName>
</protein>
<dbReference type="PROSITE" id="PS50931">
    <property type="entry name" value="HTH_LYSR"/>
    <property type="match status" value="1"/>
</dbReference>
<dbReference type="HOGENOM" id="CLU_039613_6_1_9"/>
<dbReference type="InterPro" id="IPR047788">
    <property type="entry name" value="LysR-like_Sec_metab"/>
</dbReference>
<evidence type="ECO:0000256" key="4">
    <source>
        <dbReference type="ARBA" id="ARBA00023163"/>
    </source>
</evidence>
<gene>
    <name evidence="7" type="ORF">EBB54_16780</name>
    <name evidence="6" type="ORF">FMM80_16195</name>
</gene>
<evidence type="ECO:0000256" key="2">
    <source>
        <dbReference type="ARBA" id="ARBA00023015"/>
    </source>
</evidence>
<dbReference type="EMBL" id="VIRB01000101">
    <property type="protein sequence ID" value="NDO70108.1"/>
    <property type="molecule type" value="Genomic_DNA"/>
</dbReference>
<reference evidence="6 9" key="2">
    <citation type="submission" date="2019-07" db="EMBL/GenBank/DDBJ databases">
        <title>Draft genome sequences of 15 bacterial species constituting the stable defined intestinal microbiota of the GM15 gnotobiotic mouse model.</title>
        <authorList>
            <person name="Elie C."/>
            <person name="Mathieu A."/>
            <person name="Saliou A."/>
            <person name="Darnaud M."/>
            <person name="Leulier F."/>
            <person name="Tamellini A."/>
        </authorList>
    </citation>
    <scope>NUCLEOTIDE SEQUENCE [LARGE SCALE GENOMIC DNA]</scope>
    <source>
        <strain evidence="9">ASF 502</strain>
        <strain evidence="6">MD300</strain>
    </source>
</reference>
<dbReference type="FunFam" id="1.10.10.10:FF:000001">
    <property type="entry name" value="LysR family transcriptional regulator"/>
    <property type="match status" value="1"/>
</dbReference>
<evidence type="ECO:0000313" key="6">
    <source>
        <dbReference type="EMBL" id="NDO70108.1"/>
    </source>
</evidence>
<accession>A0A3R8JQ02</accession>
<dbReference type="OrthoDB" id="9785745at2"/>
<dbReference type="PANTHER" id="PTHR30126:SF64">
    <property type="entry name" value="HTH-TYPE TRANSCRIPTIONAL REGULATOR CITR"/>
    <property type="match status" value="1"/>
</dbReference>
<dbReference type="SUPFAM" id="SSF53850">
    <property type="entry name" value="Periplasmic binding protein-like II"/>
    <property type="match status" value="1"/>
</dbReference>
<sequence>MKLKQLEVFVAVADHKSFSRAAEALYLTQPTVSVYISSLEKELNAKLFVRNTKEIDVTEQGMKLYQYAREMLILQNRITELFASDSGKAKPRLVVAASTVPSRYLLPDILAGYKEKYPSGQLELRESDSARVIEDVANHVVDVGFTGTLIENKSCRYLPFYEDELVVIMPNTDRYRAILEQEKGLEWICREPLLMREEGSGTRKEAEKQLKLSGIDVGGLSIAASVESTETIKRSVKNGIGITIISSLAVREEIAAGSVLAFSMGKNRSTRKLYLVYNNSYALSRQAENLVKVVRELYPGCGAV</sequence>
<dbReference type="AlphaFoldDB" id="N2AJG4"/>
<comment type="similarity">
    <text evidence="1">Belongs to the LysR transcriptional regulatory family.</text>
</comment>
<feature type="domain" description="HTH lysR-type" evidence="5">
    <location>
        <begin position="1"/>
        <end position="58"/>
    </location>
</feature>
<dbReference type="InterPro" id="IPR036388">
    <property type="entry name" value="WH-like_DNA-bd_sf"/>
</dbReference>
<dbReference type="NCBIfam" id="NF040786">
    <property type="entry name" value="LysR_Sec_metab"/>
    <property type="match status" value="1"/>
</dbReference>
<dbReference type="InterPro" id="IPR036390">
    <property type="entry name" value="WH_DNA-bd_sf"/>
</dbReference>
<evidence type="ECO:0000313" key="9">
    <source>
        <dbReference type="Proteomes" id="UP000474104"/>
    </source>
</evidence>
<dbReference type="RefSeq" id="WP_004077664.1">
    <property type="nucleotide sequence ID" value="NZ_RHJS01000002.1"/>
</dbReference>